<dbReference type="GO" id="GO:0008745">
    <property type="term" value="F:N-acetylmuramoyl-L-alanine amidase activity"/>
    <property type="evidence" value="ECO:0007669"/>
    <property type="project" value="InterPro"/>
</dbReference>
<evidence type="ECO:0000256" key="1">
    <source>
        <dbReference type="SAM" id="Phobius"/>
    </source>
</evidence>
<name>A0A940MNZ2_9RHOB</name>
<dbReference type="Proteomes" id="UP000675940">
    <property type="component" value="Unassembled WGS sequence"/>
</dbReference>
<dbReference type="SUPFAM" id="SSF55846">
    <property type="entry name" value="N-acetylmuramoyl-L-alanine amidase-like"/>
    <property type="match status" value="1"/>
</dbReference>
<dbReference type="RefSeq" id="WP_209361073.1">
    <property type="nucleotide sequence ID" value="NZ_JAGISH010000006.1"/>
</dbReference>
<dbReference type="AlphaFoldDB" id="A0A940MNZ2"/>
<sequence length="289" mass="32773">MPDEPQLDLSELSAEDSKALYRMRYRLDLWKWLIGTVGLTLLTSIVSWHFQTREVRLEEARFAHERELQRLEFEQKYLGEFLQFALVEDLASRLRFAHYFAAVSTNPELQAKWKAYYDDIATSVPQDEEATRIGGIDALTGRQITRIWVGAEADATMSDFRAYHVDKLGWADIGFHFYVALDGSVKLARPVGRTPAFVLNHNAGAIAIGVACDGWTVPDEDPAEGYTCILTPRQRETLQTQLAKHLSDHNLDPSVIGKRSDYRPVPDRLGSQISEMQDALLGARPRRPL</sequence>
<keyword evidence="1" id="KW-0472">Membrane</keyword>
<comment type="caution">
    <text evidence="2">The sequence shown here is derived from an EMBL/GenBank/DDBJ whole genome shotgun (WGS) entry which is preliminary data.</text>
</comment>
<evidence type="ECO:0000313" key="3">
    <source>
        <dbReference type="Proteomes" id="UP000675940"/>
    </source>
</evidence>
<evidence type="ECO:0000313" key="2">
    <source>
        <dbReference type="EMBL" id="MBP0483118.1"/>
    </source>
</evidence>
<keyword evidence="1" id="KW-0812">Transmembrane</keyword>
<proteinExistence type="predicted"/>
<accession>A0A940MNZ2</accession>
<dbReference type="InterPro" id="IPR036505">
    <property type="entry name" value="Amidase/PGRP_sf"/>
</dbReference>
<dbReference type="GO" id="GO:0009253">
    <property type="term" value="P:peptidoglycan catabolic process"/>
    <property type="evidence" value="ECO:0007669"/>
    <property type="project" value="InterPro"/>
</dbReference>
<gene>
    <name evidence="2" type="ORF">J5474_11530</name>
</gene>
<organism evidence="2 3">
    <name type="scientific">Sagittula salina</name>
    <dbReference type="NCBI Taxonomy" id="2820268"/>
    <lineage>
        <taxon>Bacteria</taxon>
        <taxon>Pseudomonadati</taxon>
        <taxon>Pseudomonadota</taxon>
        <taxon>Alphaproteobacteria</taxon>
        <taxon>Rhodobacterales</taxon>
        <taxon>Roseobacteraceae</taxon>
        <taxon>Sagittula</taxon>
    </lineage>
</organism>
<protein>
    <submittedName>
        <fullName evidence="2">Uncharacterized protein</fullName>
    </submittedName>
</protein>
<reference evidence="2" key="1">
    <citation type="submission" date="2021-03" db="EMBL/GenBank/DDBJ databases">
        <title>Sagittula salina sp. nov. strain M10.9X isolated from the marine waste.</title>
        <authorList>
            <person name="Satari L."/>
            <person name="Molina-Menor E."/>
            <person name="Vidal-Verdu A."/>
            <person name="Pascual J."/>
            <person name="Pereto J."/>
            <person name="Porcar M."/>
        </authorList>
    </citation>
    <scope>NUCLEOTIDE SEQUENCE</scope>
    <source>
        <strain evidence="2">M10.9X</strain>
    </source>
</reference>
<dbReference type="EMBL" id="JAGISH010000006">
    <property type="protein sequence ID" value="MBP0483118.1"/>
    <property type="molecule type" value="Genomic_DNA"/>
</dbReference>
<keyword evidence="3" id="KW-1185">Reference proteome</keyword>
<keyword evidence="1" id="KW-1133">Transmembrane helix</keyword>
<feature type="transmembrane region" description="Helical" evidence="1">
    <location>
        <begin position="29"/>
        <end position="50"/>
    </location>
</feature>
<dbReference type="Gene3D" id="3.40.80.10">
    <property type="entry name" value="Peptidoglycan recognition protein-like"/>
    <property type="match status" value="1"/>
</dbReference>